<reference evidence="1 2" key="1">
    <citation type="submission" date="2024-05" db="EMBL/GenBank/DDBJ databases">
        <title>Genome sequencing and assembly of Indian major carp, Cirrhinus mrigala (Hamilton, 1822).</title>
        <authorList>
            <person name="Mohindra V."/>
            <person name="Chowdhury L.M."/>
            <person name="Lal K."/>
            <person name="Jena J.K."/>
        </authorList>
    </citation>
    <scope>NUCLEOTIDE SEQUENCE [LARGE SCALE GENOMIC DNA]</scope>
    <source>
        <strain evidence="1">CM1030</strain>
        <tissue evidence="1">Blood</tissue>
    </source>
</reference>
<organism evidence="1 2">
    <name type="scientific">Cirrhinus mrigala</name>
    <name type="common">Mrigala</name>
    <dbReference type="NCBI Taxonomy" id="683832"/>
    <lineage>
        <taxon>Eukaryota</taxon>
        <taxon>Metazoa</taxon>
        <taxon>Chordata</taxon>
        <taxon>Craniata</taxon>
        <taxon>Vertebrata</taxon>
        <taxon>Euteleostomi</taxon>
        <taxon>Actinopterygii</taxon>
        <taxon>Neopterygii</taxon>
        <taxon>Teleostei</taxon>
        <taxon>Ostariophysi</taxon>
        <taxon>Cypriniformes</taxon>
        <taxon>Cyprinidae</taxon>
        <taxon>Labeoninae</taxon>
        <taxon>Labeonini</taxon>
        <taxon>Cirrhinus</taxon>
    </lineage>
</organism>
<evidence type="ECO:0000313" key="2">
    <source>
        <dbReference type="Proteomes" id="UP001529510"/>
    </source>
</evidence>
<dbReference type="Proteomes" id="UP001529510">
    <property type="component" value="Unassembled WGS sequence"/>
</dbReference>
<name>A0ABD0MI63_CIRMR</name>
<dbReference type="EMBL" id="JAMKFB020000323">
    <property type="protein sequence ID" value="KAL0149762.1"/>
    <property type="molecule type" value="Genomic_DNA"/>
</dbReference>
<accession>A0ABD0MI63</accession>
<dbReference type="AlphaFoldDB" id="A0ABD0MI63"/>
<keyword evidence="2" id="KW-1185">Reference proteome</keyword>
<protein>
    <submittedName>
        <fullName evidence="1">Uncharacterized protein</fullName>
    </submittedName>
</protein>
<sequence length="151" mass="17650">MKTASSLRSQRLQSFKRERLSAFERSLNLRRCNASFAKRSKAAGTMNYDRRDKGEERSRRYRFVTIGSRDVGFQDQRSTRRLKRVVRFHVATLLLTAASRVKAYETTAYEYTGRDQSIYCAKADESCGSYHERAFRCTEPVKRPTMNQQLI</sequence>
<evidence type="ECO:0000313" key="1">
    <source>
        <dbReference type="EMBL" id="KAL0149762.1"/>
    </source>
</evidence>
<gene>
    <name evidence="1" type="ORF">M9458_054952</name>
</gene>
<comment type="caution">
    <text evidence="1">The sequence shown here is derived from an EMBL/GenBank/DDBJ whole genome shotgun (WGS) entry which is preliminary data.</text>
</comment>
<proteinExistence type="predicted"/>